<dbReference type="Pfam" id="PF11104">
    <property type="entry name" value="PilM_2"/>
    <property type="match status" value="1"/>
</dbReference>
<protein>
    <submittedName>
        <fullName evidence="2">Unannotated protein</fullName>
    </submittedName>
</protein>
<dbReference type="InterPro" id="IPR003494">
    <property type="entry name" value="SHS2_FtsA"/>
</dbReference>
<reference evidence="2" key="1">
    <citation type="submission" date="2020-05" db="EMBL/GenBank/DDBJ databases">
        <authorList>
            <person name="Chiriac C."/>
            <person name="Salcher M."/>
            <person name="Ghai R."/>
            <person name="Kavagutti S V."/>
        </authorList>
    </citation>
    <scope>NUCLEOTIDE SEQUENCE</scope>
</reference>
<dbReference type="InterPro" id="IPR005883">
    <property type="entry name" value="PilM"/>
</dbReference>
<dbReference type="AlphaFoldDB" id="A0A6J7D5B5"/>
<dbReference type="NCBIfam" id="TIGR01175">
    <property type="entry name" value="pilM"/>
    <property type="match status" value="1"/>
</dbReference>
<dbReference type="SMART" id="SM00842">
    <property type="entry name" value="FtsA"/>
    <property type="match status" value="1"/>
</dbReference>
<feature type="domain" description="SHS2" evidence="1">
    <location>
        <begin position="6"/>
        <end position="174"/>
    </location>
</feature>
<organism evidence="2">
    <name type="scientific">freshwater metagenome</name>
    <dbReference type="NCBI Taxonomy" id="449393"/>
    <lineage>
        <taxon>unclassified sequences</taxon>
        <taxon>metagenomes</taxon>
        <taxon>ecological metagenomes</taxon>
    </lineage>
</organism>
<evidence type="ECO:0000313" key="2">
    <source>
        <dbReference type="EMBL" id="CAB4862273.1"/>
    </source>
</evidence>
<dbReference type="InterPro" id="IPR050696">
    <property type="entry name" value="FtsA/MreB"/>
</dbReference>
<evidence type="ECO:0000259" key="1">
    <source>
        <dbReference type="SMART" id="SM00842"/>
    </source>
</evidence>
<name>A0A6J7D5B5_9ZZZZ</name>
<dbReference type="PANTHER" id="PTHR32432">
    <property type="entry name" value="CELL DIVISION PROTEIN FTSA-RELATED"/>
    <property type="match status" value="1"/>
</dbReference>
<dbReference type="SUPFAM" id="SSF53067">
    <property type="entry name" value="Actin-like ATPase domain"/>
    <property type="match status" value="2"/>
</dbReference>
<dbReference type="PIRSF" id="PIRSF019169">
    <property type="entry name" value="PilM"/>
    <property type="match status" value="1"/>
</dbReference>
<gene>
    <name evidence="2" type="ORF">UFOPK3401_00313</name>
</gene>
<dbReference type="EMBL" id="CAFBLM010000008">
    <property type="protein sequence ID" value="CAB4862273.1"/>
    <property type="molecule type" value="Genomic_DNA"/>
</dbReference>
<dbReference type="PANTHER" id="PTHR32432:SF3">
    <property type="entry name" value="ETHANOLAMINE UTILIZATION PROTEIN EUTJ"/>
    <property type="match status" value="1"/>
</dbReference>
<dbReference type="GO" id="GO:0051301">
    <property type="term" value="P:cell division"/>
    <property type="evidence" value="ECO:0007669"/>
    <property type="project" value="InterPro"/>
</dbReference>
<accession>A0A6J7D5B5</accession>
<proteinExistence type="predicted"/>
<sequence>MAGKTAIGLDIGTTGVRAAELSFGKNGITLEKFGQVELAPGCVRDGEVVDVEAVATAIKRLWAHTKFSSKEVVIGVANGKVIVRQVDLPWMSPEDLKQSLPFQVQEFIPIPVEEAVLDFMPVEDFELETGARMLRGLLVAASRDMVMGAVQAVQQAGLVPAVVDLTSFALLRSLSNPTFAATPAVEAVLDIGARVTNIVIHEGGVPRFVRILLMGGADVTESVAERMGVPTAQAESLKQAMSVDGNWSDQEVDPSLVHVLDASEQSFVDEVRGSLDYYLASTGSAPISELVVSGGGARLVGLATRLSQATGIQVTIGSPTSNLLIGKTGLTEEQLAFLGPLTAVPVGLAMAVHA</sequence>
<dbReference type="CDD" id="cd24049">
    <property type="entry name" value="ASKHA_NBD_PilM"/>
    <property type="match status" value="1"/>
</dbReference>
<dbReference type="InterPro" id="IPR043129">
    <property type="entry name" value="ATPase_NBD"/>
</dbReference>
<dbReference type="Gene3D" id="3.30.420.40">
    <property type="match status" value="2"/>
</dbReference>
<dbReference type="Gene3D" id="3.30.1490.300">
    <property type="match status" value="1"/>
</dbReference>